<feature type="domain" description="GIY-YIG" evidence="2">
    <location>
        <begin position="33"/>
        <end position="107"/>
    </location>
</feature>
<keyword evidence="4" id="KW-1185">Reference proteome</keyword>
<keyword evidence="3" id="KW-0378">Hydrolase</keyword>
<dbReference type="InterPro" id="IPR000305">
    <property type="entry name" value="GIY-YIG_endonuc"/>
</dbReference>
<dbReference type="EMBL" id="QXDC01000006">
    <property type="protein sequence ID" value="RIA35514.1"/>
    <property type="molecule type" value="Genomic_DNA"/>
</dbReference>
<evidence type="ECO:0000259" key="2">
    <source>
        <dbReference type="PROSITE" id="PS50164"/>
    </source>
</evidence>
<evidence type="ECO:0000313" key="4">
    <source>
        <dbReference type="Proteomes" id="UP000266568"/>
    </source>
</evidence>
<name>A0A397NPC8_9SPHN</name>
<dbReference type="PROSITE" id="PS50164">
    <property type="entry name" value="GIY_YIG"/>
    <property type="match status" value="1"/>
</dbReference>
<comment type="caution">
    <text evidence="3">The sequence shown here is derived from an EMBL/GenBank/DDBJ whole genome shotgun (WGS) entry which is preliminary data.</text>
</comment>
<evidence type="ECO:0000256" key="1">
    <source>
        <dbReference type="ARBA" id="ARBA00007435"/>
    </source>
</evidence>
<dbReference type="InterPro" id="IPR050190">
    <property type="entry name" value="UPF0213_domain"/>
</dbReference>
<dbReference type="Proteomes" id="UP000266568">
    <property type="component" value="Unassembled WGS sequence"/>
</dbReference>
<keyword evidence="3" id="KW-0540">Nuclease</keyword>
<dbReference type="CDD" id="cd10448">
    <property type="entry name" value="GIY-YIG_unchar_3"/>
    <property type="match status" value="1"/>
</dbReference>
<dbReference type="Gene3D" id="3.40.1440.10">
    <property type="entry name" value="GIY-YIG endonuclease"/>
    <property type="match status" value="1"/>
</dbReference>
<dbReference type="AlphaFoldDB" id="A0A397NPC8"/>
<protein>
    <submittedName>
        <fullName evidence="3">Putative endonuclease</fullName>
    </submittedName>
</protein>
<dbReference type="Pfam" id="PF01541">
    <property type="entry name" value="GIY-YIG"/>
    <property type="match status" value="1"/>
</dbReference>
<dbReference type="PANTHER" id="PTHR34477">
    <property type="entry name" value="UPF0213 PROTEIN YHBQ"/>
    <property type="match status" value="1"/>
</dbReference>
<organism evidence="3 4">
    <name type="scientific">Hephaestia caeni</name>
    <dbReference type="NCBI Taxonomy" id="645617"/>
    <lineage>
        <taxon>Bacteria</taxon>
        <taxon>Pseudomonadati</taxon>
        <taxon>Pseudomonadota</taxon>
        <taxon>Alphaproteobacteria</taxon>
        <taxon>Sphingomonadales</taxon>
        <taxon>Sphingomonadaceae</taxon>
        <taxon>Hephaestia</taxon>
    </lineage>
</organism>
<evidence type="ECO:0000313" key="3">
    <source>
        <dbReference type="EMBL" id="RIA35514.1"/>
    </source>
</evidence>
<dbReference type="InterPro" id="IPR035901">
    <property type="entry name" value="GIY-YIG_endonuc_sf"/>
</dbReference>
<dbReference type="SUPFAM" id="SSF82771">
    <property type="entry name" value="GIY-YIG endonuclease"/>
    <property type="match status" value="1"/>
</dbReference>
<dbReference type="PANTHER" id="PTHR34477:SF5">
    <property type="entry name" value="BSL5627 PROTEIN"/>
    <property type="match status" value="1"/>
</dbReference>
<dbReference type="GO" id="GO:0004519">
    <property type="term" value="F:endonuclease activity"/>
    <property type="evidence" value="ECO:0007669"/>
    <property type="project" value="UniProtKB-KW"/>
</dbReference>
<comment type="similarity">
    <text evidence="1">Belongs to the UPF0213 family.</text>
</comment>
<gene>
    <name evidence="3" type="ORF">DFR49_4294</name>
</gene>
<sequence length="123" mass="14664">MTEFWGAVHLIRHPGLDPGSRFFFSHLMRGEDRGGWLYIMADRYRGTMYVGVTADIRSRVHQHRTGHGSDFCHRYGLVWADHTPLITDAIAHEKRLKRWRRAWKFDLIERANPEWHDLFYDLA</sequence>
<accession>A0A397NPC8</accession>
<reference evidence="3 4" key="1">
    <citation type="submission" date="2018-08" db="EMBL/GenBank/DDBJ databases">
        <title>Genomic Encyclopedia of Type Strains, Phase IV (KMG-IV): sequencing the most valuable type-strain genomes for metagenomic binning, comparative biology and taxonomic classification.</title>
        <authorList>
            <person name="Goeker M."/>
        </authorList>
    </citation>
    <scope>NUCLEOTIDE SEQUENCE [LARGE SCALE GENOMIC DNA]</scope>
    <source>
        <strain evidence="3 4">DSM 25527</strain>
    </source>
</reference>
<keyword evidence="3" id="KW-0255">Endonuclease</keyword>
<proteinExistence type="inferred from homology"/>